<evidence type="ECO:0000313" key="3">
    <source>
        <dbReference type="Proteomes" id="UP000799324"/>
    </source>
</evidence>
<dbReference type="AlphaFoldDB" id="A0A6A6TBC1"/>
<protein>
    <recommendedName>
        <fullName evidence="4">Serine/threonine-protein kinase ppk6</fullName>
    </recommendedName>
</protein>
<evidence type="ECO:0008006" key="4">
    <source>
        <dbReference type="Google" id="ProtNLM"/>
    </source>
</evidence>
<dbReference type="Proteomes" id="UP000799324">
    <property type="component" value="Unassembled WGS sequence"/>
</dbReference>
<dbReference type="PANTHER" id="PTHR42084:SF1">
    <property type="entry name" value="SERINE_THREONINE-PROTEIN KINASE PPK6"/>
    <property type="match status" value="1"/>
</dbReference>
<dbReference type="OrthoDB" id="5420391at2759"/>
<dbReference type="EMBL" id="MU004339">
    <property type="protein sequence ID" value="KAF2656203.1"/>
    <property type="molecule type" value="Genomic_DNA"/>
</dbReference>
<accession>A0A6A6TBC1</accession>
<feature type="compositionally biased region" description="Low complexity" evidence="1">
    <location>
        <begin position="231"/>
        <end position="241"/>
    </location>
</feature>
<organism evidence="2 3">
    <name type="scientific">Lophiostoma macrostomum CBS 122681</name>
    <dbReference type="NCBI Taxonomy" id="1314788"/>
    <lineage>
        <taxon>Eukaryota</taxon>
        <taxon>Fungi</taxon>
        <taxon>Dikarya</taxon>
        <taxon>Ascomycota</taxon>
        <taxon>Pezizomycotina</taxon>
        <taxon>Dothideomycetes</taxon>
        <taxon>Pleosporomycetidae</taxon>
        <taxon>Pleosporales</taxon>
        <taxon>Lophiostomataceae</taxon>
        <taxon>Lophiostoma</taxon>
    </lineage>
</organism>
<feature type="region of interest" description="Disordered" evidence="1">
    <location>
        <begin position="216"/>
        <end position="257"/>
    </location>
</feature>
<sequence>MDDLFAEFAPKQDQARPSKQQPTSTFDFFNDLGQQPQEQASQWDQPQSQKVDDTDDWGEFEGGFSLEPAPTRQEPFNYASAPQPQGSWQPAPVVKAKKSYDSNVLFDAEEEANEEDDFGDFEGPSSEPKPPAPSGASANLVDLMGDMTVSQPPLPSKQPRPTQTKDPASGPTRSNPVGAFGSVSRATNSHPNQESKDEESWDSFDDWEASIPAKVAPKGSAQPKPSNPQLSSPSPTVPSTSFDTVQPSEQPPTNVPPPGVLLSLFPALFLEAQNKLFKPMAAQTLPMRNKVIAEPATISYLQGYLLLGSVAARMIAGRKLRWKRDAHLSQGMRIGPASSRATSGMKLTGIDKSENMKEEREASDVVRAWKEQIGKLRHIVSAANQAKAGSLGAVPDIQETMPVRALKQSEGGVPARLACMLCGLKREERVGTVDQAVEDSFGEWWVEQVSMHRGCRNFWNEHKDKLRQR</sequence>
<reference evidence="2" key="1">
    <citation type="journal article" date="2020" name="Stud. Mycol.">
        <title>101 Dothideomycetes genomes: a test case for predicting lifestyles and emergence of pathogens.</title>
        <authorList>
            <person name="Haridas S."/>
            <person name="Albert R."/>
            <person name="Binder M."/>
            <person name="Bloem J."/>
            <person name="Labutti K."/>
            <person name="Salamov A."/>
            <person name="Andreopoulos B."/>
            <person name="Baker S."/>
            <person name="Barry K."/>
            <person name="Bills G."/>
            <person name="Bluhm B."/>
            <person name="Cannon C."/>
            <person name="Castanera R."/>
            <person name="Culley D."/>
            <person name="Daum C."/>
            <person name="Ezra D."/>
            <person name="Gonzalez J."/>
            <person name="Henrissat B."/>
            <person name="Kuo A."/>
            <person name="Liang C."/>
            <person name="Lipzen A."/>
            <person name="Lutzoni F."/>
            <person name="Magnuson J."/>
            <person name="Mondo S."/>
            <person name="Nolan M."/>
            <person name="Ohm R."/>
            <person name="Pangilinan J."/>
            <person name="Park H.-J."/>
            <person name="Ramirez L."/>
            <person name="Alfaro M."/>
            <person name="Sun H."/>
            <person name="Tritt A."/>
            <person name="Yoshinaga Y."/>
            <person name="Zwiers L.-H."/>
            <person name="Turgeon B."/>
            <person name="Goodwin S."/>
            <person name="Spatafora J."/>
            <person name="Crous P."/>
            <person name="Grigoriev I."/>
        </authorList>
    </citation>
    <scope>NUCLEOTIDE SEQUENCE</scope>
    <source>
        <strain evidence="2">CBS 122681</strain>
    </source>
</reference>
<gene>
    <name evidence="2" type="ORF">K491DRAFT_628786</name>
</gene>
<evidence type="ECO:0000256" key="1">
    <source>
        <dbReference type="SAM" id="MobiDB-lite"/>
    </source>
</evidence>
<feature type="compositionally biased region" description="Polar residues" evidence="1">
    <location>
        <begin position="15"/>
        <end position="49"/>
    </location>
</feature>
<keyword evidence="3" id="KW-1185">Reference proteome</keyword>
<feature type="region of interest" description="Disordered" evidence="1">
    <location>
        <begin position="1"/>
        <end position="203"/>
    </location>
</feature>
<feature type="compositionally biased region" description="Polar residues" evidence="1">
    <location>
        <begin position="159"/>
        <end position="175"/>
    </location>
</feature>
<dbReference type="PANTHER" id="PTHR42084">
    <property type="entry name" value="YALI0E26631P"/>
    <property type="match status" value="1"/>
</dbReference>
<name>A0A6A6TBC1_9PLEO</name>
<feature type="compositionally biased region" description="Acidic residues" evidence="1">
    <location>
        <begin position="107"/>
        <end position="120"/>
    </location>
</feature>
<proteinExistence type="predicted"/>
<evidence type="ECO:0000313" key="2">
    <source>
        <dbReference type="EMBL" id="KAF2656203.1"/>
    </source>
</evidence>